<evidence type="ECO:0000313" key="1">
    <source>
        <dbReference type="EMBL" id="GMR50512.1"/>
    </source>
</evidence>
<organism evidence="1 2">
    <name type="scientific">Pristionchus mayeri</name>
    <dbReference type="NCBI Taxonomy" id="1317129"/>
    <lineage>
        <taxon>Eukaryota</taxon>
        <taxon>Metazoa</taxon>
        <taxon>Ecdysozoa</taxon>
        <taxon>Nematoda</taxon>
        <taxon>Chromadorea</taxon>
        <taxon>Rhabditida</taxon>
        <taxon>Rhabditina</taxon>
        <taxon>Diplogasteromorpha</taxon>
        <taxon>Diplogasteroidea</taxon>
        <taxon>Neodiplogasteridae</taxon>
        <taxon>Pristionchus</taxon>
    </lineage>
</organism>
<gene>
    <name evidence="1" type="ORF">PMAYCL1PPCAC_20707</name>
</gene>
<name>A0AAN5CUY4_9BILA</name>
<sequence>MDEVVEKNHLSKGEMAVVNDGNHESNSLPTETKILGGRIVKETVPVRHVITMQQKVIESLEKVVELQRKVIGLLDKKREYDSQSVVRVVGTLD</sequence>
<feature type="non-terminal residue" evidence="1">
    <location>
        <position position="93"/>
    </location>
</feature>
<reference evidence="2" key="1">
    <citation type="submission" date="2022-10" db="EMBL/GenBank/DDBJ databases">
        <title>Genome assembly of Pristionchus species.</title>
        <authorList>
            <person name="Yoshida K."/>
            <person name="Sommer R.J."/>
        </authorList>
    </citation>
    <scope>NUCLEOTIDE SEQUENCE [LARGE SCALE GENOMIC DNA]</scope>
    <source>
        <strain evidence="2">RS5460</strain>
    </source>
</reference>
<protein>
    <submittedName>
        <fullName evidence="1">Uncharacterized protein</fullName>
    </submittedName>
</protein>
<accession>A0AAN5CUY4</accession>
<comment type="caution">
    <text evidence="1">The sequence shown here is derived from an EMBL/GenBank/DDBJ whole genome shotgun (WGS) entry which is preliminary data.</text>
</comment>
<keyword evidence="2" id="KW-1185">Reference proteome</keyword>
<dbReference type="AlphaFoldDB" id="A0AAN5CUY4"/>
<evidence type="ECO:0000313" key="2">
    <source>
        <dbReference type="Proteomes" id="UP001328107"/>
    </source>
</evidence>
<proteinExistence type="predicted"/>
<dbReference type="EMBL" id="BTRK01000004">
    <property type="protein sequence ID" value="GMR50512.1"/>
    <property type="molecule type" value="Genomic_DNA"/>
</dbReference>
<dbReference type="Proteomes" id="UP001328107">
    <property type="component" value="Unassembled WGS sequence"/>
</dbReference>